<name>A0ACB8W9V8_9TELE</name>
<sequence>MSVRAQVVSKPLQARPRSGSPPPTPSTAALSGLRGCQDARRGAESRAATCGRGVVPLRRAGSSLSKYVPTPERAFYAPRSGHLRRARPAAVHPQAQRGVPLPQFRRNFPRFQPRRRAQSPELAFGGFDPDNIERVCIPCPELRFDPPLRSGQPRPVSHMAGCQKKKKKEKCTAELEAEAVPACTLALLCVCARLCVFSPLFSIRGMSLARPTCVLPLSPPSNTWGGLSRAAPANRQPRQLMTSVSGGSFRTCPSSGTRMYESLGWMGPTMPPSKKAQSPSSGASASQGMSPPYRQGDAATAASEAEAADLSLSLSASFSKAEDEELTSLSWLHESTDLLNSFSHSGLRSVSPLQDPDGQHPRSPSSSSPSPDDPLLGDAHSAYDLAAGANRKPPYSFSCLIFMAIEDAPNKRLPVKDIYGWILEHFPYFASAPTGWKNSVRHNLSLNKCFKKVDKDRSQSIGKGSLWSIDPEYRHNLIQALKKTPYHPYSPGLATPSTSPPTLPQTFHHSPPLWSGSPLFRKNGEVLLQDAHNLRVMCLSGWTDGGTDEGGGGEEADGWIGGGKMKGGGREGEAVRKGRFSNGLESALWVGHPRTSGDLFQSQSVMLDGFGWLPQAVVPLAGVPSPRPAAFLPEDLSASLLHDGANAPRRSDARWQPVPRGVIQNGARVRSQALFPVIRPLPVSPVGSRTSAIRSSIGDYLTRGQDSPSRYSPLPCSEDLQDDHTYSTAKSPSRLCSSQVADPSSPLDDDDDIIAVEIQSDIKPEPREIPLDSHVTTAAATYISQQPLRGQRRSSGAGAGTLAGSSLPWTKNRARGISDTLPLKKRRAAAVEKPPESDDEEMKEAAGSLLHLAGVRACLNNITNRTAKGQKEQKEALRN</sequence>
<organism evidence="1 2">
    <name type="scientific">Scortum barcoo</name>
    <name type="common">barcoo grunter</name>
    <dbReference type="NCBI Taxonomy" id="214431"/>
    <lineage>
        <taxon>Eukaryota</taxon>
        <taxon>Metazoa</taxon>
        <taxon>Chordata</taxon>
        <taxon>Craniata</taxon>
        <taxon>Vertebrata</taxon>
        <taxon>Euteleostomi</taxon>
        <taxon>Actinopterygii</taxon>
        <taxon>Neopterygii</taxon>
        <taxon>Teleostei</taxon>
        <taxon>Neoteleostei</taxon>
        <taxon>Acanthomorphata</taxon>
        <taxon>Eupercaria</taxon>
        <taxon>Centrarchiformes</taxon>
        <taxon>Terapontoidei</taxon>
        <taxon>Terapontidae</taxon>
        <taxon>Scortum</taxon>
    </lineage>
</organism>
<dbReference type="EMBL" id="CM041543">
    <property type="protein sequence ID" value="KAI3364506.1"/>
    <property type="molecule type" value="Genomic_DNA"/>
</dbReference>
<proteinExistence type="predicted"/>
<comment type="caution">
    <text evidence="1">The sequence shown here is derived from an EMBL/GenBank/DDBJ whole genome shotgun (WGS) entry which is preliminary data.</text>
</comment>
<evidence type="ECO:0000313" key="2">
    <source>
        <dbReference type="Proteomes" id="UP000831701"/>
    </source>
</evidence>
<reference evidence="1" key="1">
    <citation type="submission" date="2022-04" db="EMBL/GenBank/DDBJ databases">
        <title>Jade perch genome.</title>
        <authorList>
            <person name="Chao B."/>
        </authorList>
    </citation>
    <scope>NUCLEOTIDE SEQUENCE</scope>
    <source>
        <strain evidence="1">CB-2022</strain>
    </source>
</reference>
<gene>
    <name evidence="1" type="ORF">L3Q82_011290</name>
</gene>
<accession>A0ACB8W9V8</accession>
<dbReference type="Proteomes" id="UP000831701">
    <property type="component" value="Chromosome 13"/>
</dbReference>
<protein>
    <submittedName>
        <fullName evidence="1">Uncharacterized protein</fullName>
    </submittedName>
</protein>
<keyword evidence="2" id="KW-1185">Reference proteome</keyword>
<evidence type="ECO:0000313" key="1">
    <source>
        <dbReference type="EMBL" id="KAI3364506.1"/>
    </source>
</evidence>